<evidence type="ECO:0000313" key="1">
    <source>
        <dbReference type="EMBL" id="CDR48337.1"/>
    </source>
</evidence>
<sequence length="310" mass="34682">MLVLLRSTARATPQLFARPLAVTAFRRLTSAATPPLAMLQSVTSSKFRRQVEEACGTENDQDASRPIVAKVAAGLALDEWEAQVRSALQPVQAAREDKLLTAVPCKDLDSYELFNSRTRYVYSGEIEPLTPGQEVDNHPLFCFLLGLHHLAAPTIRAAEQPVVIYTIEKEAAAGDSVTFLRGNIYEDPAIDELATYPACTKLKLKFMEDDAGVVENPKGVTVRQLLDLARHYFNTPLTEEETRYARRCLSRRTGDVVRIGDCLPQVCSFMRSFKVEQGGSVLAEYMWFHDRRTQKQAEYAQRAQQAVVEV</sequence>
<accession>A0A061BG48</accession>
<dbReference type="OrthoDB" id="3144234at2759"/>
<protein>
    <submittedName>
        <fullName evidence="1">RHTO0S17e01486g1_1</fullName>
    </submittedName>
</protein>
<dbReference type="AlphaFoldDB" id="A0A061BG48"/>
<dbReference type="EMBL" id="LK052952">
    <property type="protein sequence ID" value="CDR48337.1"/>
    <property type="molecule type" value="Genomic_DNA"/>
</dbReference>
<proteinExistence type="predicted"/>
<name>A0A061BG48_RHOTO</name>
<reference evidence="1" key="1">
    <citation type="journal article" date="2014" name="Genome Announc.">
        <title>Draft genome sequence of Rhodosporidium toruloides CECT1137, an oleaginous yeast of biotechnological interest.</title>
        <authorList>
            <person name="Morin N."/>
            <person name="Calcas X."/>
            <person name="Devillers H."/>
            <person name="Durrens P."/>
            <person name="Sherman D.J."/>
            <person name="Nicaud J.-M."/>
            <person name="Neuveglise C."/>
        </authorList>
    </citation>
    <scope>NUCLEOTIDE SEQUENCE</scope>
    <source>
        <strain evidence="1">CECT1137</strain>
    </source>
</reference>
<organism evidence="1">
    <name type="scientific">Rhodotorula toruloides</name>
    <name type="common">Yeast</name>
    <name type="synonym">Rhodosporidium toruloides</name>
    <dbReference type="NCBI Taxonomy" id="5286"/>
    <lineage>
        <taxon>Eukaryota</taxon>
        <taxon>Fungi</taxon>
        <taxon>Dikarya</taxon>
        <taxon>Basidiomycota</taxon>
        <taxon>Pucciniomycotina</taxon>
        <taxon>Microbotryomycetes</taxon>
        <taxon>Sporidiobolales</taxon>
        <taxon>Sporidiobolaceae</taxon>
        <taxon>Rhodotorula</taxon>
    </lineage>
</organism>
<gene>
    <name evidence="1" type="ORF">RHTO0S_17e01486g</name>
</gene>